<comment type="caution">
    <text evidence="2">The sequence shown here is derived from an EMBL/GenBank/DDBJ whole genome shotgun (WGS) entry which is preliminary data.</text>
</comment>
<dbReference type="Proteomes" id="UP000730591">
    <property type="component" value="Unassembled WGS sequence"/>
</dbReference>
<dbReference type="RefSeq" id="WP_167994198.1">
    <property type="nucleotide sequence ID" value="NZ_JAATEM010000013.1"/>
</dbReference>
<keyword evidence="3" id="KW-1185">Reference proteome</keyword>
<organism evidence="2 3">
    <name type="scientific">Streptomyces composti</name>
    <dbReference type="NCBI Taxonomy" id="2720025"/>
    <lineage>
        <taxon>Bacteria</taxon>
        <taxon>Bacillati</taxon>
        <taxon>Actinomycetota</taxon>
        <taxon>Actinomycetes</taxon>
        <taxon>Kitasatosporales</taxon>
        <taxon>Streptomycetaceae</taxon>
        <taxon>Streptomyces</taxon>
    </lineage>
</organism>
<dbReference type="EMBL" id="JAATEM010000013">
    <property type="protein sequence ID" value="NJP50838.1"/>
    <property type="molecule type" value="Genomic_DNA"/>
</dbReference>
<feature type="compositionally biased region" description="Basic residues" evidence="1">
    <location>
        <begin position="142"/>
        <end position="155"/>
    </location>
</feature>
<sequence>MSGAARARCWASGRGGGARGRGELTVLTNPNAAYVSAGQFGEVLAEEFVTRTGTRVEGTRPIDRLNALTRAGVLVGWSRAAFGTLRRGRNDAAHHHLFDTTKAPEALKLCWQLGDLFDRAMGGTRAVTAFVPPTLPAETPRPIRRRSRSCARRRTITGARRPSPA</sequence>
<gene>
    <name evidence="2" type="ORF">HCJ93_12345</name>
</gene>
<accession>A0ABX1A348</accession>
<feature type="region of interest" description="Disordered" evidence="1">
    <location>
        <begin position="133"/>
        <end position="165"/>
    </location>
</feature>
<evidence type="ECO:0000256" key="1">
    <source>
        <dbReference type="SAM" id="MobiDB-lite"/>
    </source>
</evidence>
<proteinExistence type="predicted"/>
<evidence type="ECO:0000313" key="3">
    <source>
        <dbReference type="Proteomes" id="UP000730591"/>
    </source>
</evidence>
<name>A0ABX1A348_9ACTN</name>
<evidence type="ECO:0000313" key="2">
    <source>
        <dbReference type="EMBL" id="NJP50838.1"/>
    </source>
</evidence>
<evidence type="ECO:0008006" key="4">
    <source>
        <dbReference type="Google" id="ProtNLM"/>
    </source>
</evidence>
<protein>
    <recommendedName>
        <fullName evidence="4">DUF4145 domain-containing protein</fullName>
    </recommendedName>
</protein>
<reference evidence="2 3" key="1">
    <citation type="submission" date="2020-03" db="EMBL/GenBank/DDBJ databases">
        <title>WGS of actinomycetes isolated from Thailand.</title>
        <authorList>
            <person name="Thawai C."/>
        </authorList>
    </citation>
    <scope>NUCLEOTIDE SEQUENCE [LARGE SCALE GENOMIC DNA]</scope>
    <source>
        <strain evidence="2 3">SBST2-5</strain>
    </source>
</reference>